<protein>
    <submittedName>
        <fullName evidence="4">Methylmalonyl-CoA mutase family protein</fullName>
    </submittedName>
</protein>
<gene>
    <name evidence="4" type="ORF">OO014_04660</name>
</gene>
<dbReference type="Gene3D" id="3.20.20.240">
    <property type="entry name" value="Methylmalonyl-CoA mutase"/>
    <property type="match status" value="1"/>
</dbReference>
<sequence>MTERTTRSGLPLQVYYDASSSPVGENVLRPPGEAPFVRGITPDGYRSQPWVMGQYGGFGTPEESNERLKQIIAAGQTGFSVALDLPTQMGLDSDHPLSHGEVGKVGVPIDSLRDIEILFDGVDLTSLRQIRTTANAIGHIWLALIVALCEKNGTDPNDIGVLIQNDVLKEYFARGTYIHPPEEGMRIVADVIEYCAHNLPNWTPVTLSGYHIREAGADAVQEVAFSIANGIAYLEAAIDKGLSVDSVAPSLFTFLSTNIDFLEEVAKFRAARLTWARVISERFAAQDPRSGALRIFAFTAGSSLTAQQPLNNAVRTALESLAAVLGGVQTLHVSGYDEALGVPTKEAAMLGLRTQQVILEESGVAGVADALGGSWAIESLTTQLAERIWAELEKIDAMGGALTCIHNGYFAGELSEGAYRFQLDVESGRTPIVGVNVHREDSSEPVRPFSVDRSGEDSKVAGLATLRTERDADVVAEAIARLQSDARSGANLIPATIQAVKAYATVGEITEALTAVFGRHQPT</sequence>
<evidence type="ECO:0000256" key="1">
    <source>
        <dbReference type="ARBA" id="ARBA00011870"/>
    </source>
</evidence>
<comment type="subunit">
    <text evidence="1">Heterodimer of an alpha and a beta chain.</text>
</comment>
<evidence type="ECO:0000313" key="4">
    <source>
        <dbReference type="EMBL" id="MDC5696540.1"/>
    </source>
</evidence>
<keyword evidence="5" id="KW-1185">Reference proteome</keyword>
<reference evidence="4 5" key="1">
    <citation type="submission" date="2022-11" db="EMBL/GenBank/DDBJ databases">
        <title>Anaerobic phenanthrene biodegradation by a DNRA strain PheN6.</title>
        <authorList>
            <person name="Zhang Z."/>
        </authorList>
    </citation>
    <scope>NUCLEOTIDE SEQUENCE [LARGE SCALE GENOMIC DNA]</scope>
    <source>
        <strain evidence="4 5">PheN6</strain>
    </source>
</reference>
<dbReference type="EMBL" id="JAPFQL010000012">
    <property type="protein sequence ID" value="MDC5696540.1"/>
    <property type="molecule type" value="Genomic_DNA"/>
</dbReference>
<dbReference type="InterPro" id="IPR006098">
    <property type="entry name" value="MMCoA_mutase_a_cat"/>
</dbReference>
<feature type="domain" description="Methylmalonyl-CoA mutase alpha/beta chain catalytic" evidence="3">
    <location>
        <begin position="6"/>
        <end position="519"/>
    </location>
</feature>
<dbReference type="InterPro" id="IPR006099">
    <property type="entry name" value="MeMalonylCoA_mutase_a/b_cat"/>
</dbReference>
<dbReference type="NCBIfam" id="TIGR00641">
    <property type="entry name" value="acid_CoA_mut_N"/>
    <property type="match status" value="1"/>
</dbReference>
<dbReference type="PANTHER" id="PTHR48101:SF1">
    <property type="entry name" value="METHYLMALONYL-COA MUTASE, LARGE SUBUNIT"/>
    <property type="match status" value="1"/>
</dbReference>
<proteinExistence type="predicted"/>
<evidence type="ECO:0000256" key="2">
    <source>
        <dbReference type="ARBA" id="ARBA00023235"/>
    </source>
</evidence>
<name>A0ABT5GF81_9MICO</name>
<evidence type="ECO:0000259" key="3">
    <source>
        <dbReference type="Pfam" id="PF01642"/>
    </source>
</evidence>
<dbReference type="RefSeq" id="WP_272461114.1">
    <property type="nucleotide sequence ID" value="NZ_JAPFQL010000012.1"/>
</dbReference>
<dbReference type="Proteomes" id="UP001150259">
    <property type="component" value="Unassembled WGS sequence"/>
</dbReference>
<evidence type="ECO:0000313" key="5">
    <source>
        <dbReference type="Proteomes" id="UP001150259"/>
    </source>
</evidence>
<organism evidence="4 5">
    <name type="scientific">Intrasporangium calvum</name>
    <dbReference type="NCBI Taxonomy" id="53358"/>
    <lineage>
        <taxon>Bacteria</taxon>
        <taxon>Bacillati</taxon>
        <taxon>Actinomycetota</taxon>
        <taxon>Actinomycetes</taxon>
        <taxon>Micrococcales</taxon>
        <taxon>Intrasporangiaceae</taxon>
        <taxon>Intrasporangium</taxon>
    </lineage>
</organism>
<dbReference type="InterPro" id="IPR016176">
    <property type="entry name" value="Cbl-dep_enz_cat"/>
</dbReference>
<accession>A0ABT5GF81</accession>
<comment type="caution">
    <text evidence="4">The sequence shown here is derived from an EMBL/GenBank/DDBJ whole genome shotgun (WGS) entry which is preliminary data.</text>
</comment>
<dbReference type="Pfam" id="PF01642">
    <property type="entry name" value="MM_CoA_mutase"/>
    <property type="match status" value="1"/>
</dbReference>
<dbReference type="PANTHER" id="PTHR48101">
    <property type="entry name" value="METHYLMALONYL-COA MUTASE, MITOCHONDRIAL-RELATED"/>
    <property type="match status" value="1"/>
</dbReference>
<dbReference type="SUPFAM" id="SSF51703">
    <property type="entry name" value="Cobalamin (vitamin B12)-dependent enzymes"/>
    <property type="match status" value="1"/>
</dbReference>
<keyword evidence="2" id="KW-0413">Isomerase</keyword>